<comment type="caution">
    <text evidence="1">The sequence shown here is derived from an EMBL/GenBank/DDBJ whole genome shotgun (WGS) entry which is preliminary data.</text>
</comment>
<dbReference type="AlphaFoldDB" id="A0AAE4BPZ0"/>
<evidence type="ECO:0008006" key="3">
    <source>
        <dbReference type="Google" id="ProtNLM"/>
    </source>
</evidence>
<gene>
    <name evidence="1" type="ORF">HNQ88_001546</name>
</gene>
<dbReference type="PROSITE" id="PS51257">
    <property type="entry name" value="PROKAR_LIPOPROTEIN"/>
    <property type="match status" value="1"/>
</dbReference>
<sequence length="317" mass="37057">MVRYVVSFLVMLFSLSCNETKKIENGVWEISNYFNYNESTPYALNFNGDSVDLIYSLFTQKARLSPVDNSIKLNFVNGKKSRENIILMNDSILRLGGYEYSKTDFENQLFESELINYFPINGCNYRQEQGVNDSFILTREKEQATVFANGVYMSFEDALIFLDCDCCDRSKRNIEVYISNKARLIDLIKLYAYLISDNIYQVKLIIAKNGLDEYEFQKDYLIGKLDSVLLKKYGLSDENFKFRAFQKRGDMEEFYVKSEDELHLAHVFIDKLDDYGVVYVNENLTIQGYLTLKEYQCYNSSCINLVLVDHDFSLVHR</sequence>
<reference evidence="1" key="1">
    <citation type="submission" date="2023-07" db="EMBL/GenBank/DDBJ databases">
        <title>Genomic Encyclopedia of Type Strains, Phase IV (KMG-IV): sequencing the most valuable type-strain genomes for metagenomic binning, comparative biology and taxonomic classification.</title>
        <authorList>
            <person name="Goeker M."/>
        </authorList>
    </citation>
    <scope>NUCLEOTIDE SEQUENCE</scope>
    <source>
        <strain evidence="1">DSM 26174</strain>
    </source>
</reference>
<protein>
    <recommendedName>
        <fullName evidence="3">Lipoprotein</fullName>
    </recommendedName>
</protein>
<keyword evidence="2" id="KW-1185">Reference proteome</keyword>
<proteinExistence type="predicted"/>
<evidence type="ECO:0000313" key="2">
    <source>
        <dbReference type="Proteomes" id="UP001185092"/>
    </source>
</evidence>
<evidence type="ECO:0000313" key="1">
    <source>
        <dbReference type="EMBL" id="MDR6238509.1"/>
    </source>
</evidence>
<dbReference type="Proteomes" id="UP001185092">
    <property type="component" value="Unassembled WGS sequence"/>
</dbReference>
<dbReference type="RefSeq" id="WP_309938020.1">
    <property type="nucleotide sequence ID" value="NZ_AP025305.1"/>
</dbReference>
<name>A0AAE4BPZ0_9BACT</name>
<dbReference type="EMBL" id="JAVDQD010000002">
    <property type="protein sequence ID" value="MDR6238509.1"/>
    <property type="molecule type" value="Genomic_DNA"/>
</dbReference>
<accession>A0AAE4BPZ0</accession>
<organism evidence="1 2">
    <name type="scientific">Aureibacter tunicatorum</name>
    <dbReference type="NCBI Taxonomy" id="866807"/>
    <lineage>
        <taxon>Bacteria</taxon>
        <taxon>Pseudomonadati</taxon>
        <taxon>Bacteroidota</taxon>
        <taxon>Cytophagia</taxon>
        <taxon>Cytophagales</taxon>
        <taxon>Persicobacteraceae</taxon>
        <taxon>Aureibacter</taxon>
    </lineage>
</organism>